<evidence type="ECO:0008006" key="3">
    <source>
        <dbReference type="Google" id="ProtNLM"/>
    </source>
</evidence>
<evidence type="ECO:0000313" key="1">
    <source>
        <dbReference type="EMBL" id="PND02294.1"/>
    </source>
</evidence>
<sequence>MIFSLRYPACCSCFFLHLLFEKGEVNPARYEKRGSRKMACIMGCPAAHNNAALRELPEQQDMEIVGRKNVVVFFILPSGWYFSVIRQMASACFLTGRRQGKGCYS</sequence>
<evidence type="ECO:0000313" key="2">
    <source>
        <dbReference type="Proteomes" id="UP000236075"/>
    </source>
</evidence>
<protein>
    <recommendedName>
        <fullName evidence="3">Secreted protein</fullName>
    </recommendedName>
</protein>
<gene>
    <name evidence="1" type="ORF">CXT95_06400</name>
</gene>
<proteinExistence type="predicted"/>
<dbReference type="EMBL" id="PJLB01000008">
    <property type="protein sequence ID" value="PND02294.1"/>
    <property type="molecule type" value="Genomic_DNA"/>
</dbReference>
<reference evidence="1 2" key="1">
    <citation type="journal article" date="2017" name="BMC Genomics">
        <title>Genome sequencing of 39 Akkermansia muciniphila isolates reveals its population structure, genomic and functional diverisity, and global distribution in mammalian gut microbiotas.</title>
        <authorList>
            <person name="Guo X."/>
            <person name="Li S."/>
            <person name="Zhang J."/>
            <person name="Wu F."/>
            <person name="Li X."/>
            <person name="Wu D."/>
            <person name="Zhang M."/>
            <person name="Ou Z."/>
            <person name="Jie Z."/>
            <person name="Yan Q."/>
            <person name="Li P."/>
            <person name="Yi J."/>
            <person name="Peng Y."/>
        </authorList>
    </citation>
    <scope>NUCLEOTIDE SEQUENCE [LARGE SCALE GENOMIC DNA]</scope>
    <source>
        <strain evidence="1 2">GP28</strain>
    </source>
</reference>
<dbReference type="Proteomes" id="UP000236075">
    <property type="component" value="Unassembled WGS sequence"/>
</dbReference>
<comment type="caution">
    <text evidence="1">The sequence shown here is derived from an EMBL/GenBank/DDBJ whole genome shotgun (WGS) entry which is preliminary data.</text>
</comment>
<name>A0AAX0WKI9_9BACT</name>
<organism evidence="1 2">
    <name type="scientific">Akkermansia muciniphila</name>
    <dbReference type="NCBI Taxonomy" id="239935"/>
    <lineage>
        <taxon>Bacteria</taxon>
        <taxon>Pseudomonadati</taxon>
        <taxon>Verrucomicrobiota</taxon>
        <taxon>Verrucomicrobiia</taxon>
        <taxon>Verrucomicrobiales</taxon>
        <taxon>Akkermansiaceae</taxon>
        <taxon>Akkermansia</taxon>
    </lineage>
</organism>
<dbReference type="AlphaFoldDB" id="A0AAX0WKI9"/>
<accession>A0AAX0WKI9</accession>